<evidence type="ECO:0000313" key="2">
    <source>
        <dbReference type="EMBL" id="OGD67973.1"/>
    </source>
</evidence>
<proteinExistence type="predicted"/>
<keyword evidence="1" id="KW-0472">Membrane</keyword>
<feature type="transmembrane region" description="Helical" evidence="1">
    <location>
        <begin position="44"/>
        <end position="63"/>
    </location>
</feature>
<evidence type="ECO:0000313" key="3">
    <source>
        <dbReference type="Proteomes" id="UP000185891"/>
    </source>
</evidence>
<evidence type="ECO:0000256" key="1">
    <source>
        <dbReference type="SAM" id="Phobius"/>
    </source>
</evidence>
<accession>A0A1F5EKT6</accession>
<protein>
    <submittedName>
        <fullName evidence="2">Uncharacterized protein</fullName>
    </submittedName>
</protein>
<keyword evidence="1" id="KW-0812">Transmembrane</keyword>
<comment type="caution">
    <text evidence="2">The sequence shown here is derived from an EMBL/GenBank/DDBJ whole genome shotgun (WGS) entry which is preliminary data.</text>
</comment>
<dbReference type="Proteomes" id="UP000185891">
    <property type="component" value="Unassembled WGS sequence"/>
</dbReference>
<feature type="transmembrane region" description="Helical" evidence="1">
    <location>
        <begin position="20"/>
        <end position="38"/>
    </location>
</feature>
<sequence length="98" mass="11989">MKWLINFLDKKSPLTQERIIRYEGFIVFLSLWFFQFMGWLFFPLWIIFALLSFIPFVFATPIVKKTNQRNFFFITNILIFLFNTSLNIIFSIFNITLW</sequence>
<reference evidence="2 3" key="1">
    <citation type="journal article" date="2016" name="Nat. Commun.">
        <title>Thousands of microbial genomes shed light on interconnected biogeochemical processes in an aquifer system.</title>
        <authorList>
            <person name="Anantharaman K."/>
            <person name="Brown C.T."/>
            <person name="Hug L.A."/>
            <person name="Sharon I."/>
            <person name="Castelle C.J."/>
            <person name="Probst A.J."/>
            <person name="Thomas B.C."/>
            <person name="Singh A."/>
            <person name="Wilkins M.J."/>
            <person name="Karaoz U."/>
            <person name="Brodie E.L."/>
            <person name="Williams K.H."/>
            <person name="Hubbard S.S."/>
            <person name="Banfield J.F."/>
        </authorList>
    </citation>
    <scope>NUCLEOTIDE SEQUENCE [LARGE SCALE GENOMIC DNA]</scope>
</reference>
<name>A0A1F5EKT6_9BACT</name>
<keyword evidence="1" id="KW-1133">Transmembrane helix</keyword>
<dbReference type="EMBL" id="MFAA01000046">
    <property type="protein sequence ID" value="OGD67973.1"/>
    <property type="molecule type" value="Genomic_DNA"/>
</dbReference>
<gene>
    <name evidence="2" type="ORF">A3E89_01000</name>
</gene>
<dbReference type="AlphaFoldDB" id="A0A1F5EKT6"/>
<organism evidence="2 3">
    <name type="scientific">Candidatus Campbellbacteria bacterium RIFCSPHIGHO2_12_FULL_35_10</name>
    <dbReference type="NCBI Taxonomy" id="1797578"/>
    <lineage>
        <taxon>Bacteria</taxon>
        <taxon>Candidatus Campbelliibacteriota</taxon>
    </lineage>
</organism>
<feature type="transmembrane region" description="Helical" evidence="1">
    <location>
        <begin position="70"/>
        <end position="93"/>
    </location>
</feature>